<feature type="transmembrane region" description="Helical" evidence="6">
    <location>
        <begin position="150"/>
        <end position="173"/>
    </location>
</feature>
<dbReference type="Proteomes" id="UP001304769">
    <property type="component" value="Unassembled WGS sequence"/>
</dbReference>
<dbReference type="InterPro" id="IPR052524">
    <property type="entry name" value="MFS_Cyanate_Porter"/>
</dbReference>
<dbReference type="InterPro" id="IPR020846">
    <property type="entry name" value="MFS_dom"/>
</dbReference>
<keyword evidence="4 6" id="KW-0472">Membrane</keyword>
<proteinExistence type="predicted"/>
<dbReference type="EMBL" id="JAYGGQ010000012">
    <property type="protein sequence ID" value="MEA5456085.1"/>
    <property type="molecule type" value="Genomic_DNA"/>
</dbReference>
<feature type="transmembrane region" description="Helical" evidence="6">
    <location>
        <begin position="119"/>
        <end position="138"/>
    </location>
</feature>
<feature type="transmembrane region" description="Helical" evidence="6">
    <location>
        <begin position="185"/>
        <end position="204"/>
    </location>
</feature>
<feature type="region of interest" description="Disordered" evidence="5">
    <location>
        <begin position="1"/>
        <end position="21"/>
    </location>
</feature>
<feature type="transmembrane region" description="Helical" evidence="6">
    <location>
        <begin position="235"/>
        <end position="259"/>
    </location>
</feature>
<evidence type="ECO:0000256" key="5">
    <source>
        <dbReference type="SAM" id="MobiDB-lite"/>
    </source>
</evidence>
<feature type="transmembrane region" description="Helical" evidence="6">
    <location>
        <begin position="271"/>
        <end position="293"/>
    </location>
</feature>
<reference evidence="8 9" key="1">
    <citation type="submission" date="2023-12" db="EMBL/GenBank/DDBJ databases">
        <title>Sinomonas terricola sp. nov, isolated from litchi orchard soil in Guangdong, PR China.</title>
        <authorList>
            <person name="Jiaxin W."/>
            <person name="Yang Z."/>
            <person name="Honghui Z."/>
        </authorList>
    </citation>
    <scope>NUCLEOTIDE SEQUENCE [LARGE SCALE GENOMIC DNA]</scope>
    <source>
        <strain evidence="8 9">JGH33</strain>
    </source>
</reference>
<keyword evidence="2 6" id="KW-0812">Transmembrane</keyword>
<feature type="transmembrane region" description="Helical" evidence="6">
    <location>
        <begin position="358"/>
        <end position="381"/>
    </location>
</feature>
<feature type="transmembrane region" description="Helical" evidence="6">
    <location>
        <begin position="64"/>
        <end position="83"/>
    </location>
</feature>
<dbReference type="Gene3D" id="1.20.1250.20">
    <property type="entry name" value="MFS general substrate transporter like domains"/>
    <property type="match status" value="1"/>
</dbReference>
<feature type="transmembrane region" description="Helical" evidence="6">
    <location>
        <begin position="26"/>
        <end position="44"/>
    </location>
</feature>
<accession>A0ABU5T8W5</accession>
<evidence type="ECO:0000259" key="7">
    <source>
        <dbReference type="PROSITE" id="PS50850"/>
    </source>
</evidence>
<keyword evidence="9" id="KW-1185">Reference proteome</keyword>
<feature type="transmembrane region" description="Helical" evidence="6">
    <location>
        <begin position="300"/>
        <end position="320"/>
    </location>
</feature>
<dbReference type="PANTHER" id="PTHR23523:SF2">
    <property type="entry name" value="2-NITROIMIDAZOLE TRANSPORTER"/>
    <property type="match status" value="1"/>
</dbReference>
<dbReference type="Pfam" id="PF07690">
    <property type="entry name" value="MFS_1"/>
    <property type="match status" value="1"/>
</dbReference>
<organism evidence="8 9">
    <name type="scientific">Sinomonas terricola</name>
    <dbReference type="NCBI Taxonomy" id="3110330"/>
    <lineage>
        <taxon>Bacteria</taxon>
        <taxon>Bacillati</taxon>
        <taxon>Actinomycetota</taxon>
        <taxon>Actinomycetes</taxon>
        <taxon>Micrococcales</taxon>
        <taxon>Micrococcaceae</taxon>
        <taxon>Sinomonas</taxon>
    </lineage>
</organism>
<comment type="subcellular location">
    <subcellularLocation>
        <location evidence="1">Cell membrane</location>
        <topology evidence="1">Multi-pass membrane protein</topology>
    </subcellularLocation>
</comment>
<feature type="transmembrane region" description="Helical" evidence="6">
    <location>
        <begin position="95"/>
        <end position="113"/>
    </location>
</feature>
<evidence type="ECO:0000256" key="2">
    <source>
        <dbReference type="ARBA" id="ARBA00022692"/>
    </source>
</evidence>
<evidence type="ECO:0000313" key="8">
    <source>
        <dbReference type="EMBL" id="MEA5456085.1"/>
    </source>
</evidence>
<gene>
    <name evidence="8" type="ORF">SPF06_15225</name>
</gene>
<feature type="transmembrane region" description="Helical" evidence="6">
    <location>
        <begin position="326"/>
        <end position="346"/>
    </location>
</feature>
<evidence type="ECO:0000256" key="4">
    <source>
        <dbReference type="ARBA" id="ARBA00023136"/>
    </source>
</evidence>
<evidence type="ECO:0000256" key="3">
    <source>
        <dbReference type="ARBA" id="ARBA00022989"/>
    </source>
</evidence>
<dbReference type="RefSeq" id="WP_323279977.1">
    <property type="nucleotide sequence ID" value="NZ_JAYGGQ010000012.1"/>
</dbReference>
<dbReference type="InterPro" id="IPR036259">
    <property type="entry name" value="MFS_trans_sf"/>
</dbReference>
<sequence>MSEAGTDEASGALAGTTKSSGSAMRGSLIAAAGILIVAFTLRTAVTSVPPLTAEISRELFLPTWLVGILGMLPTALFGIAGLVTPAFMRRWSVEALAIACMVAAGVGQAVRAVAPSTWLFLAGSAIALAGMGAGNVVLPPMVKKYFPKRIGLMTALYVTVISLGTTVPPLLAVPVADAAGWRVSVGSWALLNIVAILPWLGAWVGRGAPSSSSSAGATTAPGPPRAVVRPWRSPAAWALALLFGCTSLNTYALFAWLPAIAAGAGLSAGEAGLQLAIFSGLGLPISLVVPLLAGRLRNPFAVVAFGVACFVGGYLGLWLAPGTATTLWSTLAGLGPATFPLALVLINLRTRSHRASGAVSGFAQGVGYTVACTGPLLAGILHDATGGWAASFAFLGVTLVILAVAGWVICRPRYIDDDPGVLAPARFQGDATPPVG</sequence>
<evidence type="ECO:0000256" key="1">
    <source>
        <dbReference type="ARBA" id="ARBA00004651"/>
    </source>
</evidence>
<dbReference type="PROSITE" id="PS50850">
    <property type="entry name" value="MFS"/>
    <property type="match status" value="1"/>
</dbReference>
<name>A0ABU5T8W5_9MICC</name>
<evidence type="ECO:0000313" key="9">
    <source>
        <dbReference type="Proteomes" id="UP001304769"/>
    </source>
</evidence>
<feature type="transmembrane region" description="Helical" evidence="6">
    <location>
        <begin position="387"/>
        <end position="410"/>
    </location>
</feature>
<comment type="caution">
    <text evidence="8">The sequence shown here is derived from an EMBL/GenBank/DDBJ whole genome shotgun (WGS) entry which is preliminary data.</text>
</comment>
<dbReference type="SUPFAM" id="SSF103473">
    <property type="entry name" value="MFS general substrate transporter"/>
    <property type="match status" value="1"/>
</dbReference>
<dbReference type="PANTHER" id="PTHR23523">
    <property type="match status" value="1"/>
</dbReference>
<evidence type="ECO:0000256" key="6">
    <source>
        <dbReference type="SAM" id="Phobius"/>
    </source>
</evidence>
<protein>
    <submittedName>
        <fullName evidence="8">MFS transporter</fullName>
    </submittedName>
</protein>
<feature type="domain" description="Major facilitator superfamily (MFS) profile" evidence="7">
    <location>
        <begin position="26"/>
        <end position="414"/>
    </location>
</feature>
<dbReference type="InterPro" id="IPR011701">
    <property type="entry name" value="MFS"/>
</dbReference>
<keyword evidence="3 6" id="KW-1133">Transmembrane helix</keyword>